<evidence type="ECO:0008006" key="3">
    <source>
        <dbReference type="Google" id="ProtNLM"/>
    </source>
</evidence>
<protein>
    <recommendedName>
        <fullName evidence="3">Retention module-containing protein</fullName>
    </recommendedName>
</protein>
<accession>A0A6F8PUN1</accession>
<dbReference type="InterPro" id="IPR047777">
    <property type="entry name" value="LapA-like_RM"/>
</dbReference>
<evidence type="ECO:0000313" key="1">
    <source>
        <dbReference type="EMBL" id="BBP45806.1"/>
    </source>
</evidence>
<dbReference type="KEGG" id="tse:THMIRHAS_11790"/>
<proteinExistence type="predicted"/>
<dbReference type="NCBIfam" id="NF033682">
    <property type="entry name" value="retention_LapA"/>
    <property type="match status" value="1"/>
</dbReference>
<dbReference type="EMBL" id="AP021889">
    <property type="protein sequence ID" value="BBP45806.1"/>
    <property type="molecule type" value="Genomic_DNA"/>
</dbReference>
<evidence type="ECO:0000313" key="2">
    <source>
        <dbReference type="Proteomes" id="UP000501726"/>
    </source>
</evidence>
<organism evidence="1 2">
    <name type="scientific">Thiosulfatimonas sediminis</name>
    <dbReference type="NCBI Taxonomy" id="2675054"/>
    <lineage>
        <taxon>Bacteria</taxon>
        <taxon>Pseudomonadati</taxon>
        <taxon>Pseudomonadota</taxon>
        <taxon>Gammaproteobacteria</taxon>
        <taxon>Thiotrichales</taxon>
        <taxon>Piscirickettsiaceae</taxon>
        <taxon>Thiosulfatimonas</taxon>
    </lineage>
</organism>
<dbReference type="RefSeq" id="WP_173271855.1">
    <property type="nucleotide sequence ID" value="NZ_AP021889.1"/>
</dbReference>
<gene>
    <name evidence="1" type="ORF">THMIRHAS_11790</name>
</gene>
<keyword evidence="2" id="KW-1185">Reference proteome</keyword>
<dbReference type="Proteomes" id="UP000501726">
    <property type="component" value="Chromosome"/>
</dbReference>
<reference evidence="2" key="1">
    <citation type="submission" date="2019-11" db="EMBL/GenBank/DDBJ databases">
        <title>Isolation and characterization of two novel species in the genus Thiomicrorhabdus.</title>
        <authorList>
            <person name="Mochizuki J."/>
            <person name="Kojima H."/>
            <person name="Fukui M."/>
        </authorList>
    </citation>
    <scope>NUCLEOTIDE SEQUENCE [LARGE SCALE GENOMIC DNA]</scope>
    <source>
        <strain evidence="2">aks77</strain>
    </source>
</reference>
<sequence>MTNIIGTIKSAIGEVVAKNPATGEERILTEGSIVYLGEEIVTDGLSSVNVALNNGESLILGRASSLILNEDLFTPVKAIDVTQDITTIDALQKAVLNGNGLLELDATAAGEEESSVQGGVVVDRLGYEGLVDTLFNTTATQADALVVQLDSALGELLSVLSNNNDNQDNTSSTESGGNSGDSVIADVENIVKDVVDDVIPGNDNTVDDVTDLANGLVDDLIELVNELVDSLIEIIDDLITTGLDLVDSVIDLINDILTGITDIVNSVLDQLNDIVEQVLDTVGDLTDELTAIIDQVTGIVDDLAGSLIEQVEGIVGGLIDQVNDLLGGGAVELGLNAQVNVDGNLELNLDLGNLINDEGSVDQVVDGVTDVVDDLLGTNLGALDKPLDNVTTDVDNLLNGSQDLGQTVSNLINDEGSLDQVVEGVTVVVDDLLGTETEALAQPLDNVTTDVDNLLNGSQDLGQTVSNLINDEGSLDQVVEGVTVVVDDLLGTETEALAQPLDNVTTDVDNLLNGSQDLGQTVSNLINDEGSLDQVVEGVTVVVDDLLGTETEALAQPLDNVTTDVDNLLNGSQDLGQTVSNLINDEGSVDQVVEGVTVVVDDLLGTETEALAQPLDNVTTDVDNLLNGSQDLGQTVSNLINEDGSVDQVVEGVTIVVDDLLGTETGAVAQPLDNVTTDVDNLLNGSQDLGQTVSNLINDEGSVDQVVEGVTVVVDDLLGTETGAVAQPLDNVTTDVDNLLNGSQDLGETTNNLLGEEGSVDQVVAGATTAVDELLGTDLSGTLDETVDDVTTAVNNLIGDIFGTLDGAQDVDPTLNLTGSASEDAADVDSSADQDDVTFDVSFLDGAYAQSSSLDLETAGEQVPEVVNQIETAIDANELIAPVNQEEAIVHVLETLTRIIDTGLNEGGVMSFAEQGDYKLSIQQVLSSNEALTTTLLMLTQNQTQVSQIIEGLSGILAGDLTLTEDTDNSVTKIIQDSLAENELISDLFESLTNSDGALFESVLGQISEEYKDIEFSWNNENANIEGSMNEGGEFLDLNLLTELLSVDSFDNQIAGLESFAGDDLVQNLTGDVTDVVEGAVNTLDDAANAVLSLADSLTVDNNDNIGSNLLGGLF</sequence>
<dbReference type="AlphaFoldDB" id="A0A6F8PUN1"/>
<name>A0A6F8PUN1_9GAMM</name>